<dbReference type="InterPro" id="IPR032675">
    <property type="entry name" value="LRR_dom_sf"/>
</dbReference>
<dbReference type="Pfam" id="PF00646">
    <property type="entry name" value="F-box"/>
    <property type="match status" value="1"/>
</dbReference>
<dbReference type="GeneID" id="100823654"/>
<dbReference type="Gene3D" id="1.20.1280.50">
    <property type="match status" value="1"/>
</dbReference>
<evidence type="ECO:0000313" key="3">
    <source>
        <dbReference type="EnsemblPlants" id="KQK24018"/>
    </source>
</evidence>
<dbReference type="EMBL" id="CM000880">
    <property type="protein sequence ID" value="KQK24018.1"/>
    <property type="molecule type" value="Genomic_DNA"/>
</dbReference>
<dbReference type="Gramene" id="KQK24018">
    <property type="protein sequence ID" value="KQK24018"/>
    <property type="gene ID" value="BRADI_1g77590v3"/>
</dbReference>
<sequence length="464" mass="52472">MAKRQMGSENTCTHRTMVKRKGSGLQLASLPTDILCKILSQLPIKEAVRTSILSAQWRYAWCCHSNLDFSFRFEQESTEGVESVLQQHSGLVDNIQFVGPFGDEQREQIERWVNFATASKAKQLILDFSPARPKKLEPCGLDLQLLDESNSLHLRAIKLCRVSLKMPLVFKGFQKLRWIYLADMDITDEGLKSLISNSTVLEFLGIAGITGLRTLQISSDTLQHLQVYDCHRLGEMELNILGLVKLEYRGPRVLLSPPGTLLTTNIRMELVDACSLECIFIDLGNNVPDLETLTVKCTEWKRPELPRNLHSFVHLKHLSMELNIAGNIWNRKTDILDFAVLLVAAPFLEKLGFHMFVGCEHQRYSTEEGNVRSPPYSEPHIHLRTVEITGFYGQKDQLGLALHILENSVVLEEMEINPSPAVLAADRPWLMGVPAYVMDGCQVALQFLRGRDHRNVVRVVTSSD</sequence>
<dbReference type="RefSeq" id="XP_024317155.1">
    <property type="nucleotide sequence ID" value="XM_024461387.1"/>
</dbReference>
<name>A0A0Q3SFY8_BRADI</name>
<dbReference type="OrthoDB" id="778457at2759"/>
<keyword evidence="4" id="KW-1185">Reference proteome</keyword>
<evidence type="ECO:0000313" key="4">
    <source>
        <dbReference type="Proteomes" id="UP000008810"/>
    </source>
</evidence>
<gene>
    <name evidence="3" type="primary">LOC100823654</name>
    <name evidence="2" type="ORF">BRADI_1g77590v3</name>
</gene>
<dbReference type="SUPFAM" id="SSF81383">
    <property type="entry name" value="F-box domain"/>
    <property type="match status" value="1"/>
</dbReference>
<dbReference type="InterPro" id="IPR055357">
    <property type="entry name" value="LRR_At1g61320_AtMIF1"/>
</dbReference>
<dbReference type="STRING" id="15368.A0A0Q3SFY8"/>
<evidence type="ECO:0000313" key="2">
    <source>
        <dbReference type="EMBL" id="KQK24018.1"/>
    </source>
</evidence>
<evidence type="ECO:0000259" key="1">
    <source>
        <dbReference type="PROSITE" id="PS50181"/>
    </source>
</evidence>
<protein>
    <recommendedName>
        <fullName evidence="1">F-box domain-containing protein</fullName>
    </recommendedName>
</protein>
<dbReference type="InterPro" id="IPR053781">
    <property type="entry name" value="F-box_AtFBL13-like"/>
</dbReference>
<dbReference type="CDD" id="cd22160">
    <property type="entry name" value="F-box_AtFBL13-like"/>
    <property type="match status" value="1"/>
</dbReference>
<feature type="domain" description="F-box" evidence="1">
    <location>
        <begin position="24"/>
        <end position="58"/>
    </location>
</feature>
<dbReference type="Gene3D" id="3.80.10.10">
    <property type="entry name" value="Ribonuclease Inhibitor"/>
    <property type="match status" value="1"/>
</dbReference>
<dbReference type="PANTHER" id="PTHR34145">
    <property type="entry name" value="OS02G0105600 PROTEIN"/>
    <property type="match status" value="1"/>
</dbReference>
<dbReference type="RefSeq" id="XP_024317157.1">
    <property type="nucleotide sequence ID" value="XM_024461389.1"/>
</dbReference>
<dbReference type="RefSeq" id="XP_003562194.2">
    <property type="nucleotide sequence ID" value="XM_003562146.2"/>
</dbReference>
<reference evidence="3" key="3">
    <citation type="submission" date="2018-08" db="UniProtKB">
        <authorList>
            <consortium name="EnsemblPlants"/>
        </authorList>
    </citation>
    <scope>IDENTIFICATION</scope>
    <source>
        <strain evidence="3">cv. Bd21</strain>
    </source>
</reference>
<dbReference type="EnsemblPlants" id="KQK24018">
    <property type="protein sequence ID" value="KQK24018"/>
    <property type="gene ID" value="BRADI_1g77590v3"/>
</dbReference>
<dbReference type="PROSITE" id="PS50181">
    <property type="entry name" value="FBOX"/>
    <property type="match status" value="1"/>
</dbReference>
<reference evidence="2" key="2">
    <citation type="submission" date="2017-06" db="EMBL/GenBank/DDBJ databases">
        <title>WGS assembly of Brachypodium distachyon.</title>
        <authorList>
            <consortium name="The International Brachypodium Initiative"/>
            <person name="Lucas S."/>
            <person name="Harmon-Smith M."/>
            <person name="Lail K."/>
            <person name="Tice H."/>
            <person name="Grimwood J."/>
            <person name="Bruce D."/>
            <person name="Barry K."/>
            <person name="Shu S."/>
            <person name="Lindquist E."/>
            <person name="Wang M."/>
            <person name="Pitluck S."/>
            <person name="Vogel J.P."/>
            <person name="Garvin D.F."/>
            <person name="Mockler T.C."/>
            <person name="Schmutz J."/>
            <person name="Rokhsar D."/>
            <person name="Bevan M.W."/>
        </authorList>
    </citation>
    <scope>NUCLEOTIDE SEQUENCE</scope>
    <source>
        <strain evidence="2">Bd21</strain>
    </source>
</reference>
<reference evidence="2 3" key="1">
    <citation type="journal article" date="2010" name="Nature">
        <title>Genome sequencing and analysis of the model grass Brachypodium distachyon.</title>
        <authorList>
            <consortium name="International Brachypodium Initiative"/>
        </authorList>
    </citation>
    <scope>NUCLEOTIDE SEQUENCE [LARGE SCALE GENOMIC DNA]</scope>
    <source>
        <strain evidence="2">Bd21</strain>
        <strain evidence="3">cv. Bd21</strain>
    </source>
</reference>
<organism evidence="2">
    <name type="scientific">Brachypodium distachyon</name>
    <name type="common">Purple false brome</name>
    <name type="synonym">Trachynia distachya</name>
    <dbReference type="NCBI Taxonomy" id="15368"/>
    <lineage>
        <taxon>Eukaryota</taxon>
        <taxon>Viridiplantae</taxon>
        <taxon>Streptophyta</taxon>
        <taxon>Embryophyta</taxon>
        <taxon>Tracheophyta</taxon>
        <taxon>Spermatophyta</taxon>
        <taxon>Magnoliopsida</taxon>
        <taxon>Liliopsida</taxon>
        <taxon>Poales</taxon>
        <taxon>Poaceae</taxon>
        <taxon>BOP clade</taxon>
        <taxon>Pooideae</taxon>
        <taxon>Stipodae</taxon>
        <taxon>Brachypodieae</taxon>
        <taxon>Brachypodium</taxon>
    </lineage>
</organism>
<accession>A0A0Q3SFY8</accession>
<dbReference type="SUPFAM" id="SSF52047">
    <property type="entry name" value="RNI-like"/>
    <property type="match status" value="1"/>
</dbReference>
<dbReference type="InterPro" id="IPR036047">
    <property type="entry name" value="F-box-like_dom_sf"/>
</dbReference>
<proteinExistence type="predicted"/>
<dbReference type="InterPro" id="IPR053772">
    <property type="entry name" value="At1g61320/At1g61330-like"/>
</dbReference>
<dbReference type="AlphaFoldDB" id="A0A0Q3SFY8"/>
<dbReference type="Pfam" id="PF23622">
    <property type="entry name" value="LRR_At1g61320_AtMIF1"/>
    <property type="match status" value="1"/>
</dbReference>
<dbReference type="Proteomes" id="UP000008810">
    <property type="component" value="Chromosome 1"/>
</dbReference>
<dbReference type="InterPro" id="IPR001810">
    <property type="entry name" value="F-box_dom"/>
</dbReference>
<dbReference type="PANTHER" id="PTHR34145:SF61">
    <property type="entry name" value="OS07G0161500 PROTEIN"/>
    <property type="match status" value="1"/>
</dbReference>